<evidence type="ECO:0000313" key="4">
    <source>
        <dbReference type="Proteomes" id="UP000182987"/>
    </source>
</evidence>
<gene>
    <name evidence="3" type="ORF">BJI69_01025</name>
</gene>
<name>A0A1L3ENJ3_9GAMM</name>
<feature type="chain" id="PRO_5009853149" description="DUF5916 domain-containing protein" evidence="1">
    <location>
        <begin position="21"/>
        <end position="747"/>
    </location>
</feature>
<keyword evidence="4" id="KW-1185">Reference proteome</keyword>
<dbReference type="RefSeq" id="WP_046978494.1">
    <property type="nucleotide sequence ID" value="NZ_CP017480.1"/>
</dbReference>
<evidence type="ECO:0000259" key="2">
    <source>
        <dbReference type="Pfam" id="PF19313"/>
    </source>
</evidence>
<keyword evidence="1" id="KW-0732">Signal</keyword>
<feature type="signal peptide" evidence="1">
    <location>
        <begin position="1"/>
        <end position="20"/>
    </location>
</feature>
<protein>
    <recommendedName>
        <fullName evidence="2">DUF5916 domain-containing protein</fullName>
    </recommendedName>
</protein>
<dbReference type="Proteomes" id="UP000182987">
    <property type="component" value="Chromosome"/>
</dbReference>
<accession>A0A1L3ENJ3</accession>
<dbReference type="STRING" id="1440763.BJI69_01025"/>
<evidence type="ECO:0000313" key="3">
    <source>
        <dbReference type="EMBL" id="APG02625.1"/>
    </source>
</evidence>
<dbReference type="InterPro" id="IPR045670">
    <property type="entry name" value="DUF5916"/>
</dbReference>
<feature type="domain" description="DUF5916" evidence="2">
    <location>
        <begin position="221"/>
        <end position="317"/>
    </location>
</feature>
<sequence length="747" mass="84295">MHRRFALFATLCLAAFSAHAEVTIDGHIDPTEWAGAQHITDFRDTQPKTGKPGSQPTEAWVLSTPKGLAVAIRVTQSADVPRSTQQTRRDEDALVDRINVMVDFDGDGRVGYDFEVRSLGGVADEVITNESDFSYDWDGRWDHAVTQDAEGYSVEILIPWYIAPMRRADGENRHIGLYIDRVIAATGERMAWPAVSFDQGRFLSSFNKVSLPAYSQSLFAVTPYLVGRVDRAHGGTSFQEGADIVWKPNGQTQLTATINPDFGQVESDDLVVNFSPEETFFTDKRPFFTENQGIFDFSLLDDYSQLVYTRRVGGESDDGHGPADISAAVKVNGSVGDTSYGILTAQEKGDDGRTFGALRLTQTEGTQTFGMLATRVNHPFLDRDANVLGFDHRWQPSETFTLTSNIVGSKIDQPQANSSGLGATSIAFWEMTPVWSQQWLGMYFGHRLDIDDFGYLPRNDMEYLHWEVRQRVTDLPADSAYASHLWRYRISAQDNTEGRRISRRFRIQRDSRRRDGGDEEWRLDMFTAAYDDLLTRGGNPLHTPPTAKLTYERESPRIGHWSWKDEGFIGGNQLTGYHRLAYYFKFTPTYFITDAFSIFAGASYEWDPNWLIWQDRGTQVSNLVGAFDGRTVGIDSGVNWNFGNKQELRVKLQTLAVGAKLRQAYEIDPEGRAVPSNEHIDGLGVANLGFQIRYRYEIAPLSNLYIVYNRGGYEQDTEDEVGSQFRRGFGLKDIQEGLVKVAYRLEF</sequence>
<dbReference type="Gene3D" id="2.60.40.1190">
    <property type="match status" value="1"/>
</dbReference>
<dbReference type="KEGG" id="lrz:BJI69_01025"/>
<dbReference type="EMBL" id="CP017480">
    <property type="protein sequence ID" value="APG02625.1"/>
    <property type="molecule type" value="Genomic_DNA"/>
</dbReference>
<proteinExistence type="predicted"/>
<dbReference type="Pfam" id="PF19313">
    <property type="entry name" value="DUF5916"/>
    <property type="match status" value="2"/>
</dbReference>
<evidence type="ECO:0000256" key="1">
    <source>
        <dbReference type="SAM" id="SignalP"/>
    </source>
</evidence>
<dbReference type="SUPFAM" id="SSF49344">
    <property type="entry name" value="CBD9-like"/>
    <property type="match status" value="1"/>
</dbReference>
<reference evidence="4" key="1">
    <citation type="submission" date="2016-09" db="EMBL/GenBank/DDBJ databases">
        <authorList>
            <person name="Lysoe E."/>
        </authorList>
    </citation>
    <scope>NUCLEOTIDE SEQUENCE [LARGE SCALE GENOMIC DNA]</scope>
    <source>
        <strain evidence="4">LJ96T</strain>
    </source>
</reference>
<feature type="domain" description="DUF5916" evidence="2">
    <location>
        <begin position="375"/>
        <end position="725"/>
    </location>
</feature>
<organism evidence="3 4">
    <name type="scientific">Luteibacter rhizovicinus DSM 16549</name>
    <dbReference type="NCBI Taxonomy" id="1440763"/>
    <lineage>
        <taxon>Bacteria</taxon>
        <taxon>Pseudomonadati</taxon>
        <taxon>Pseudomonadota</taxon>
        <taxon>Gammaproteobacteria</taxon>
        <taxon>Lysobacterales</taxon>
        <taxon>Rhodanobacteraceae</taxon>
        <taxon>Luteibacter</taxon>
    </lineage>
</organism>
<dbReference type="OrthoDB" id="9786766at2"/>
<dbReference type="AlphaFoldDB" id="A0A1L3ENJ3"/>